<feature type="domain" description="NADH-ubiquinone oxidoreductase 51kDa subunit iron-sulphur binding" evidence="6">
    <location>
        <begin position="432"/>
        <end position="477"/>
    </location>
</feature>
<protein>
    <recommendedName>
        <fullName evidence="6">NADH-ubiquinone oxidoreductase 51kDa subunit iron-sulphur binding domain-containing protein</fullName>
    </recommendedName>
</protein>
<keyword evidence="3" id="KW-0479">Metal-binding</keyword>
<dbReference type="InterPro" id="IPR019575">
    <property type="entry name" value="Nuop51_4Fe4S-bd"/>
</dbReference>
<comment type="caution">
    <text evidence="7">The sequence shown here is derived from an EMBL/GenBank/DDBJ whole genome shotgun (WGS) entry which is preliminary data.</text>
</comment>
<evidence type="ECO:0000256" key="5">
    <source>
        <dbReference type="ARBA" id="ARBA00023014"/>
    </source>
</evidence>
<sequence length="527" mass="55298">MTQQTQPRVRIFVPRDSAAVSVGADEVAGALQRAADDAGVAIDLIRTGSRGMLWLEPLVEVDTGDGRVGYGPVTPGDVPSLLAGGLLDGGEHPLRLGKVDELPWLARQNRVTFARVGVVDPLDPDDYVRHGGLAGLRAALELSPADVVTEVTDSGLRGRGGAGFPAGIKWKTVLDTPGELKFICCNADEGDSGTFADRMLMEGDPFLLIEGMTIAAHAVGATEGYLYIRSEYPDAIATMRAAIGVARDRGWLGDSVLGTPLAFDLHIRVGAGAYICGEETSMLDSLEGKRGMVRAKPPIPAIEGLFGRPTVVNNVLTLATVPVVLADGAKAYQELGVERSRGTQVFQLAGNIKRGGIVETAFGVTLRELIEDYGGGTRSGRPVRTAQVGGPLGAYLPPDQFDLPMDYEAFAAAGAMVGHGGIVVFDDTVDMAAQARFAMEFCAIESCGKCTPCRVGSVRGVEVIDKIVAGERRDENLALLDDLCDLMTEGSLCAMGGLTPLPVRSALTHFADDFLGEAAAASTEGTA</sequence>
<dbReference type="SUPFAM" id="SSF52833">
    <property type="entry name" value="Thioredoxin-like"/>
    <property type="match status" value="1"/>
</dbReference>
<dbReference type="PANTHER" id="PTHR43578:SF3">
    <property type="entry name" value="NADH-QUINONE OXIDOREDUCTASE SUBUNIT F"/>
    <property type="match status" value="1"/>
</dbReference>
<dbReference type="Gene3D" id="3.40.50.11540">
    <property type="entry name" value="NADH-ubiquinone oxidoreductase 51kDa subunit"/>
    <property type="match status" value="1"/>
</dbReference>
<dbReference type="PANTHER" id="PTHR43578">
    <property type="entry name" value="NADH-QUINONE OXIDOREDUCTASE SUBUNIT F"/>
    <property type="match status" value="1"/>
</dbReference>
<dbReference type="InterPro" id="IPR037225">
    <property type="entry name" value="Nuo51_FMN-bd_sf"/>
</dbReference>
<evidence type="ECO:0000313" key="7">
    <source>
        <dbReference type="EMBL" id="MQY10629.1"/>
    </source>
</evidence>
<evidence type="ECO:0000256" key="1">
    <source>
        <dbReference type="ARBA" id="ARBA00007523"/>
    </source>
</evidence>
<accession>A0A7K0CB10</accession>
<dbReference type="PROSITE" id="PS00644">
    <property type="entry name" value="COMPLEX1_51K_1"/>
    <property type="match status" value="1"/>
</dbReference>
<dbReference type="GO" id="GO:0046872">
    <property type="term" value="F:metal ion binding"/>
    <property type="evidence" value="ECO:0007669"/>
    <property type="project" value="UniProtKB-KW"/>
</dbReference>
<dbReference type="CDD" id="cd03063">
    <property type="entry name" value="TRX_Fd_FDH_beta"/>
    <property type="match status" value="1"/>
</dbReference>
<dbReference type="InterPro" id="IPR037207">
    <property type="entry name" value="Nuop51_4Fe4S-bd_sf"/>
</dbReference>
<dbReference type="PROSITE" id="PS00645">
    <property type="entry name" value="COMPLEX1_51K_2"/>
    <property type="match status" value="1"/>
</dbReference>
<evidence type="ECO:0000259" key="6">
    <source>
        <dbReference type="SMART" id="SM00928"/>
    </source>
</evidence>
<dbReference type="GO" id="GO:0010181">
    <property type="term" value="F:FMN binding"/>
    <property type="evidence" value="ECO:0007669"/>
    <property type="project" value="InterPro"/>
</dbReference>
<organism evidence="7 8">
    <name type="scientific">Streptomyces smaragdinus</name>
    <dbReference type="NCBI Taxonomy" id="2585196"/>
    <lineage>
        <taxon>Bacteria</taxon>
        <taxon>Bacillati</taxon>
        <taxon>Actinomycetota</taxon>
        <taxon>Actinomycetes</taxon>
        <taxon>Kitasatosporales</taxon>
        <taxon>Streptomycetaceae</taxon>
        <taxon>Streptomyces</taxon>
    </lineage>
</organism>
<dbReference type="GO" id="GO:0008137">
    <property type="term" value="F:NADH dehydrogenase (ubiquinone) activity"/>
    <property type="evidence" value="ECO:0007669"/>
    <property type="project" value="InterPro"/>
</dbReference>
<dbReference type="Pfam" id="PF10589">
    <property type="entry name" value="NADH_4Fe-4S"/>
    <property type="match status" value="1"/>
</dbReference>
<reference evidence="7 8" key="1">
    <citation type="submission" date="2019-10" db="EMBL/GenBank/DDBJ databases">
        <title>Streptomyces smaragdinus sp. nov. and Streptomyces fabii sp. nov., isolated from the gut of fungus growing-termite Macrotermes natalensis.</title>
        <authorList>
            <person name="Schwitalla J."/>
            <person name="Benndorf R."/>
            <person name="Martin K."/>
            <person name="De Beer W."/>
            <person name="Kaster A.-K."/>
            <person name="Vollmers J."/>
            <person name="Poulsen M."/>
            <person name="Beemelmanns C."/>
        </authorList>
    </citation>
    <scope>NUCLEOTIDE SEQUENCE [LARGE SCALE GENOMIC DNA]</scope>
    <source>
        <strain evidence="7 8">RB5</strain>
    </source>
</reference>
<evidence type="ECO:0000256" key="3">
    <source>
        <dbReference type="ARBA" id="ARBA00022723"/>
    </source>
</evidence>
<dbReference type="Proteomes" id="UP000466345">
    <property type="component" value="Unassembled WGS sequence"/>
</dbReference>
<dbReference type="GO" id="GO:0051539">
    <property type="term" value="F:4 iron, 4 sulfur cluster binding"/>
    <property type="evidence" value="ECO:0007669"/>
    <property type="project" value="UniProtKB-KW"/>
</dbReference>
<evidence type="ECO:0000256" key="2">
    <source>
        <dbReference type="ARBA" id="ARBA00022485"/>
    </source>
</evidence>
<evidence type="ECO:0000313" key="8">
    <source>
        <dbReference type="Proteomes" id="UP000466345"/>
    </source>
</evidence>
<keyword evidence="2" id="KW-0004">4Fe-4S</keyword>
<keyword evidence="8" id="KW-1185">Reference proteome</keyword>
<dbReference type="OrthoDB" id="9805533at2"/>
<dbReference type="RefSeq" id="WP_153449996.1">
    <property type="nucleotide sequence ID" value="NZ_WEGJ01000002.1"/>
</dbReference>
<gene>
    <name evidence="7" type="ORF">SRB5_07400</name>
</gene>
<keyword evidence="4" id="KW-0408">Iron</keyword>
<proteinExistence type="inferred from homology"/>
<dbReference type="InterPro" id="IPR001949">
    <property type="entry name" value="NADH-UbQ_OxRdtase_51kDa_CS"/>
</dbReference>
<dbReference type="EMBL" id="WEGJ01000002">
    <property type="protein sequence ID" value="MQY10629.1"/>
    <property type="molecule type" value="Genomic_DNA"/>
</dbReference>
<dbReference type="InterPro" id="IPR036249">
    <property type="entry name" value="Thioredoxin-like_sf"/>
</dbReference>
<dbReference type="Gene3D" id="3.10.20.600">
    <property type="match status" value="1"/>
</dbReference>
<keyword evidence="5" id="KW-0411">Iron-sulfur</keyword>
<dbReference type="Gene3D" id="6.10.250.1450">
    <property type="match status" value="1"/>
</dbReference>
<comment type="similarity">
    <text evidence="1">Belongs to the complex I 51 kDa subunit family.</text>
</comment>
<dbReference type="SUPFAM" id="SSF142019">
    <property type="entry name" value="Nqo1 FMN-binding domain-like"/>
    <property type="match status" value="1"/>
</dbReference>
<dbReference type="SMART" id="SM00928">
    <property type="entry name" value="NADH_4Fe-4S"/>
    <property type="match status" value="1"/>
</dbReference>
<dbReference type="Gene3D" id="1.20.1440.230">
    <property type="entry name" value="NADH-ubiquinone oxidoreductase 51kDa subunit, iron-sulphur binding domain"/>
    <property type="match status" value="1"/>
</dbReference>
<dbReference type="SUPFAM" id="SSF140490">
    <property type="entry name" value="Nqo1C-terminal domain-like"/>
    <property type="match status" value="1"/>
</dbReference>
<evidence type="ECO:0000256" key="4">
    <source>
        <dbReference type="ARBA" id="ARBA00023004"/>
    </source>
</evidence>
<dbReference type="Pfam" id="PF01512">
    <property type="entry name" value="Complex1_51K"/>
    <property type="match status" value="1"/>
</dbReference>
<dbReference type="SUPFAM" id="SSF142984">
    <property type="entry name" value="Nqo1 middle domain-like"/>
    <property type="match status" value="1"/>
</dbReference>
<dbReference type="AlphaFoldDB" id="A0A7K0CB10"/>
<dbReference type="InterPro" id="IPR011538">
    <property type="entry name" value="Nuo51_FMN-bd"/>
</dbReference>
<dbReference type="FunFam" id="3.40.50.11540:FF:000001">
    <property type="entry name" value="NADH dehydrogenase [ubiquinone] flavoprotein 1, mitochondrial"/>
    <property type="match status" value="1"/>
</dbReference>
<name>A0A7K0CB10_9ACTN</name>